<dbReference type="SUPFAM" id="SSF54197">
    <property type="entry name" value="HIT-like"/>
    <property type="match status" value="1"/>
</dbReference>
<dbReference type="SUPFAM" id="SSF74788">
    <property type="entry name" value="Cullin repeat-like"/>
    <property type="match status" value="1"/>
</dbReference>
<dbReference type="SUPFAM" id="SSF75632">
    <property type="entry name" value="Cullin homology domain"/>
    <property type="match status" value="1"/>
</dbReference>
<comment type="similarity">
    <text evidence="3">Belongs to the HIT family.</text>
</comment>
<evidence type="ECO:0000256" key="10">
    <source>
        <dbReference type="ARBA" id="ARBA00029885"/>
    </source>
</evidence>
<evidence type="ECO:0000259" key="15">
    <source>
        <dbReference type="PROSITE" id="PS50069"/>
    </source>
</evidence>
<dbReference type="EC" id="3.6.1.59" evidence="4"/>
<dbReference type="InterPro" id="IPR016159">
    <property type="entry name" value="Cullin_repeat-like_dom_sf"/>
</dbReference>
<name>A0AA88HK97_ARTSF</name>
<evidence type="ECO:0000256" key="9">
    <source>
        <dbReference type="ARBA" id="ARBA00023242"/>
    </source>
</evidence>
<dbReference type="GO" id="GO:0031625">
    <property type="term" value="F:ubiquitin protein ligase binding"/>
    <property type="evidence" value="ECO:0007669"/>
    <property type="project" value="InterPro"/>
</dbReference>
<dbReference type="FunFam" id="1.20.1310.10:FF:000001">
    <property type="entry name" value="Cullin 3"/>
    <property type="match status" value="1"/>
</dbReference>
<dbReference type="EMBL" id="JAVRJZ010000016">
    <property type="protein sequence ID" value="KAK2710613.1"/>
    <property type="molecule type" value="Genomic_DNA"/>
</dbReference>
<dbReference type="InterPro" id="IPR045093">
    <property type="entry name" value="Cullin"/>
</dbReference>
<comment type="catalytic activity">
    <reaction evidence="12">
        <text>a 5'-end (N(7)-methyl 5'-triphosphoguanosine)-ribonucleoside in mRNA + H2O = N(7)-methyl-GMP + a 5'-end diphospho-ribonucleoside in mRNA + 2 H(+)</text>
        <dbReference type="Rhea" id="RHEA:65388"/>
        <dbReference type="Rhea" id="RHEA-COMP:17165"/>
        <dbReference type="Rhea" id="RHEA-COMP:17167"/>
        <dbReference type="ChEBI" id="CHEBI:15377"/>
        <dbReference type="ChEBI" id="CHEBI:15378"/>
        <dbReference type="ChEBI" id="CHEBI:58285"/>
        <dbReference type="ChEBI" id="CHEBI:156461"/>
        <dbReference type="ChEBI" id="CHEBI:167616"/>
        <dbReference type="EC" id="3.6.1.59"/>
    </reaction>
</comment>
<evidence type="ECO:0000256" key="4">
    <source>
        <dbReference type="ARBA" id="ARBA00012520"/>
    </source>
</evidence>
<dbReference type="Pfam" id="PF11969">
    <property type="entry name" value="DcpS_C"/>
    <property type="match status" value="1"/>
</dbReference>
<evidence type="ECO:0000256" key="13">
    <source>
        <dbReference type="PROSITE-ProRule" id="PRU00330"/>
    </source>
</evidence>
<reference evidence="16" key="1">
    <citation type="submission" date="2023-07" db="EMBL/GenBank/DDBJ databases">
        <title>Chromosome-level genome assembly of Artemia franciscana.</title>
        <authorList>
            <person name="Jo E."/>
        </authorList>
    </citation>
    <scope>NUCLEOTIDE SEQUENCE</scope>
    <source>
        <tissue evidence="16">Whole body</tissue>
    </source>
</reference>
<evidence type="ECO:0000256" key="2">
    <source>
        <dbReference type="ARBA" id="ARBA00006019"/>
    </source>
</evidence>
<keyword evidence="8" id="KW-0832">Ubl conjugation</keyword>
<evidence type="ECO:0000256" key="14">
    <source>
        <dbReference type="RuleBase" id="RU003829"/>
    </source>
</evidence>
<keyword evidence="7" id="KW-0378">Hydrolase</keyword>
<proteinExistence type="inferred from homology"/>
<dbReference type="FunFam" id="1.20.1310.10:FF:000002">
    <property type="entry name" value="cullin-3 isoform X1"/>
    <property type="match status" value="1"/>
</dbReference>
<dbReference type="GO" id="GO:0006511">
    <property type="term" value="P:ubiquitin-dependent protein catabolic process"/>
    <property type="evidence" value="ECO:0007669"/>
    <property type="project" value="InterPro"/>
</dbReference>
<dbReference type="InterPro" id="IPR016158">
    <property type="entry name" value="Cullin_homology"/>
</dbReference>
<evidence type="ECO:0000313" key="16">
    <source>
        <dbReference type="EMBL" id="KAK2710613.1"/>
    </source>
</evidence>
<evidence type="ECO:0000313" key="17">
    <source>
        <dbReference type="Proteomes" id="UP001187531"/>
    </source>
</evidence>
<dbReference type="GO" id="GO:0000340">
    <property type="term" value="F:RNA 7-methylguanosine cap binding"/>
    <property type="evidence" value="ECO:0007669"/>
    <property type="project" value="UniProtKB-ARBA"/>
</dbReference>
<dbReference type="FunFam" id="1.20.1310.10:FF:000006">
    <property type="entry name" value="Cullin 3"/>
    <property type="match status" value="1"/>
</dbReference>
<dbReference type="Gene3D" id="3.30.230.130">
    <property type="entry name" value="Cullin, Chain C, Domain 2"/>
    <property type="match status" value="1"/>
</dbReference>
<dbReference type="InterPro" id="IPR019193">
    <property type="entry name" value="UBQ-conj_enz_E2-bd_prot"/>
</dbReference>
<evidence type="ECO:0000256" key="7">
    <source>
        <dbReference type="ARBA" id="ARBA00022801"/>
    </source>
</evidence>
<dbReference type="InterPro" id="IPR036317">
    <property type="entry name" value="Cullin_homology_sf"/>
</dbReference>
<dbReference type="Gene3D" id="1.20.1310.10">
    <property type="entry name" value="Cullin Repeats"/>
    <property type="match status" value="4"/>
</dbReference>
<dbReference type="Pfam" id="PF26557">
    <property type="entry name" value="Cullin_AB"/>
    <property type="match status" value="1"/>
</dbReference>
<dbReference type="AlphaFoldDB" id="A0AA88HK97"/>
<evidence type="ECO:0000256" key="8">
    <source>
        <dbReference type="ARBA" id="ARBA00022843"/>
    </source>
</evidence>
<dbReference type="SMART" id="SM00182">
    <property type="entry name" value="CULLIN"/>
    <property type="match status" value="1"/>
</dbReference>
<evidence type="ECO:0000256" key="5">
    <source>
        <dbReference type="ARBA" id="ARBA00015636"/>
    </source>
</evidence>
<evidence type="ECO:0000256" key="3">
    <source>
        <dbReference type="ARBA" id="ARBA00010208"/>
    </source>
</evidence>
<protein>
    <recommendedName>
        <fullName evidence="5">m7GpppX diphosphatase</fullName>
        <ecNumber evidence="4">3.6.1.59</ecNumber>
    </recommendedName>
    <alternativeName>
        <fullName evidence="11">Decapping scavenger enzyme</fullName>
    </alternativeName>
    <alternativeName>
        <fullName evidence="10">Scavenger mRNA-decapping enzyme DcpS</fullName>
    </alternativeName>
</protein>
<dbReference type="InterPro" id="IPR059120">
    <property type="entry name" value="Cullin-like_AB"/>
</dbReference>
<feature type="domain" description="Cullin family profile" evidence="15">
    <location>
        <begin position="854"/>
        <end position="1078"/>
    </location>
</feature>
<dbReference type="InterPro" id="IPR001373">
    <property type="entry name" value="Cullin_N"/>
</dbReference>
<dbReference type="PROSITE" id="PS50069">
    <property type="entry name" value="CULLIN_2"/>
    <property type="match status" value="1"/>
</dbReference>
<sequence>WVYNILNHTKEADRIIFEDPNPDTGFVLLPDAKWDGKTVSSLYLIAIVHKKGLKSIRSLNPDHLPLLENIRGKSKEILKKKFNITPSQIRIYFHYQPSYYHLHAHVTFLQYSPPGINTEKSHMIDTVINNIKLIPDYYSKGTLPFVVAEEDQLFQKYKDSAKMSTSPLEIFAESQDRLRTLNIYITVNPELDQITVIKNSENVIKLQFGHNTFDCRFEGLKLVEDTAMIKDITKTSLYFQCFTKPESSHVGSYGMEFLSLKDDEHQPPLLPPLKAGISYTFRCKSCTSDVSDCLNFKRVLPLPSTNWELSTTEWFCHNHGECTTKKAKLSINANHLDCLYGVCFYVIHPNALKLKEVDKSLLCSNCGFNLGSRSEIGCVLWNHALLFNNSMPTSEYSDSLKLIENIIGDLPPLAKIGMTATDASGDKICLVLWIVERNARVFIQNSDQIFCQKSAFKILYDCELNGSDLVRKMKRDFSSKFIAVTFGMINMDEKYVDNIWNVLKNAIQEIQKKNNSGLSFEELYRNAYNMVLHKHGERLYNGLREVVTHHLEAKIRVDIIASLNQQTSGNFLQTLIQAWNDHQTSMIMIRDILMYMDRVYVQQNNVENVYNLGLHLFRDLIVRHGNIREHLQETLLDLIQRERKSEVVDRIAIRSACSMLITLGIGSRLIYEEDFERPFLQRSAAFFKAEGQKFLAENSASVYIAKVEQRLNEESERANVYLDSYTEKKIIKVVEEELIKKHMKTVVEMENSGVVHMLKENKFGDLKCIYKLLSRVSDGISTMSECMSRYLREIGTAIVNSASGDEANPINYIQSLIDLKDRFDEFLKQSFNNDKILKQKISSDFESFFNENSKSPEFLSLFIDDKLKKGVKGLTEQEIEIILDKTMVLFRYLQEKDMFERYYKQHLAKRLLLNKSLSYDSEKGMISKLKTECGCQFTSKLEGMFKDMSVSDTLQDDFRRHTANSSLSLSGVDLSVKVLTTGYWPTTPGAKVNLPTAAMQAFEAYKRFYLNKHSGRKLELQPQMGMADLTAAFYGKQLTSDEAPSSCFVATKKHTLVVSTYQMCILVLFNTKDTWTFE</sequence>
<dbReference type="InterPro" id="IPR036265">
    <property type="entry name" value="HIT-like_sf"/>
</dbReference>
<keyword evidence="6" id="KW-1017">Isopeptide bond</keyword>
<dbReference type="Pfam" id="PF09814">
    <property type="entry name" value="HECT_2"/>
    <property type="match status" value="1"/>
</dbReference>
<dbReference type="PANTHER" id="PTHR11932">
    <property type="entry name" value="CULLIN"/>
    <property type="match status" value="1"/>
</dbReference>
<feature type="non-terminal residue" evidence="16">
    <location>
        <position position="1"/>
    </location>
</feature>
<dbReference type="GO" id="GO:0110156">
    <property type="term" value="P:mRNA methylguanosine-cap decapping"/>
    <property type="evidence" value="ECO:0007669"/>
    <property type="project" value="UniProtKB-ARBA"/>
</dbReference>
<organism evidence="16 17">
    <name type="scientific">Artemia franciscana</name>
    <name type="common">Brine shrimp</name>
    <name type="synonym">Artemia sanfranciscana</name>
    <dbReference type="NCBI Taxonomy" id="6661"/>
    <lineage>
        <taxon>Eukaryota</taxon>
        <taxon>Metazoa</taxon>
        <taxon>Ecdysozoa</taxon>
        <taxon>Arthropoda</taxon>
        <taxon>Crustacea</taxon>
        <taxon>Branchiopoda</taxon>
        <taxon>Anostraca</taxon>
        <taxon>Artemiidae</taxon>
        <taxon>Artemia</taxon>
    </lineage>
</organism>
<keyword evidence="17" id="KW-1185">Reference proteome</keyword>
<dbReference type="GO" id="GO:0140932">
    <property type="term" value="F:5'-(N(7)-methyl 5'-triphosphoguanosine)-[mRNA] diphosphatase activity"/>
    <property type="evidence" value="ECO:0007669"/>
    <property type="project" value="UniProtKB-EC"/>
</dbReference>
<dbReference type="FunFam" id="3.30.428.10:FF:000006">
    <property type="entry name" value="m7GpppX diphosphatase"/>
    <property type="match status" value="1"/>
</dbReference>
<dbReference type="Proteomes" id="UP001187531">
    <property type="component" value="Unassembled WGS sequence"/>
</dbReference>
<evidence type="ECO:0000256" key="6">
    <source>
        <dbReference type="ARBA" id="ARBA00022499"/>
    </source>
</evidence>
<evidence type="ECO:0000256" key="1">
    <source>
        <dbReference type="ARBA" id="ARBA00004123"/>
    </source>
</evidence>
<dbReference type="GO" id="GO:0005634">
    <property type="term" value="C:nucleus"/>
    <property type="evidence" value="ECO:0007669"/>
    <property type="project" value="UniProtKB-SubCell"/>
</dbReference>
<keyword evidence="9" id="KW-0539">Nucleus</keyword>
<dbReference type="Gene3D" id="3.30.428.10">
    <property type="entry name" value="HIT-like"/>
    <property type="match status" value="1"/>
</dbReference>
<comment type="similarity">
    <text evidence="2 13 14">Belongs to the cullin family.</text>
</comment>
<dbReference type="GO" id="GO:0000288">
    <property type="term" value="P:nuclear-transcribed mRNA catabolic process, deadenylation-dependent decay"/>
    <property type="evidence" value="ECO:0007669"/>
    <property type="project" value="UniProtKB-ARBA"/>
</dbReference>
<gene>
    <name evidence="16" type="ORF">QYM36_011965</name>
</gene>
<comment type="caution">
    <text evidence="16">The sequence shown here is derived from an EMBL/GenBank/DDBJ whole genome shotgun (WGS) entry which is preliminary data.</text>
</comment>
<comment type="subcellular location">
    <subcellularLocation>
        <location evidence="1">Nucleus</location>
    </subcellularLocation>
</comment>
<evidence type="ECO:0000256" key="12">
    <source>
        <dbReference type="ARBA" id="ARBA00048222"/>
    </source>
</evidence>
<feature type="non-terminal residue" evidence="16">
    <location>
        <position position="1078"/>
    </location>
</feature>
<evidence type="ECO:0000256" key="11">
    <source>
        <dbReference type="ARBA" id="ARBA00030609"/>
    </source>
</evidence>
<dbReference type="Pfam" id="PF00888">
    <property type="entry name" value="Cullin"/>
    <property type="match status" value="1"/>
</dbReference>
<accession>A0AA88HK97</accession>